<dbReference type="EMBL" id="JAACJM010000293">
    <property type="protein sequence ID" value="KAF5333000.1"/>
    <property type="molecule type" value="Genomic_DNA"/>
</dbReference>
<feature type="transmembrane region" description="Helical" evidence="2">
    <location>
        <begin position="146"/>
        <end position="162"/>
    </location>
</feature>
<organism evidence="4 5">
    <name type="scientific">Tetrapyrgos nigripes</name>
    <dbReference type="NCBI Taxonomy" id="182062"/>
    <lineage>
        <taxon>Eukaryota</taxon>
        <taxon>Fungi</taxon>
        <taxon>Dikarya</taxon>
        <taxon>Basidiomycota</taxon>
        <taxon>Agaricomycotina</taxon>
        <taxon>Agaricomycetes</taxon>
        <taxon>Agaricomycetidae</taxon>
        <taxon>Agaricales</taxon>
        <taxon>Marasmiineae</taxon>
        <taxon>Marasmiaceae</taxon>
        <taxon>Tetrapyrgos</taxon>
    </lineage>
</organism>
<keyword evidence="2" id="KW-0472">Membrane</keyword>
<feature type="compositionally biased region" description="Low complexity" evidence="1">
    <location>
        <begin position="566"/>
        <end position="582"/>
    </location>
</feature>
<evidence type="ECO:0000256" key="2">
    <source>
        <dbReference type="SAM" id="Phobius"/>
    </source>
</evidence>
<evidence type="ECO:0000259" key="3">
    <source>
        <dbReference type="Pfam" id="PF20684"/>
    </source>
</evidence>
<evidence type="ECO:0000313" key="5">
    <source>
        <dbReference type="Proteomes" id="UP000559256"/>
    </source>
</evidence>
<proteinExistence type="predicted"/>
<keyword evidence="5" id="KW-1185">Reference proteome</keyword>
<dbReference type="AlphaFoldDB" id="A0A8H5C0S3"/>
<feature type="compositionally biased region" description="Polar residues" evidence="1">
    <location>
        <begin position="438"/>
        <end position="454"/>
    </location>
</feature>
<sequence>MTHVSYFVVSVSQAFNKDPEQWNPPVLLSFSPATRDPLLLSLMIATANVPIPTVTVVRVSSTVTHVVALCTTVYRVFYRLQISPFSWDDVLAFAATIMDITAVVSAWVLAHVNGKSIISSDTTPASTTFSDRRNEMTAEAFTRNRIIVYWVLNIAATLEIWLSRMSLAANFYRLLPRGKAKMISILLILWFMVCWVPTSAWKIHVCARDTSWASIPRGLCIAGLAEDILEIVIDALGCASLLALAGHVLWQMNIPFKERKLIIFLFVGAVFSAIACTIHALFTLSHAGTFRSFTIQIEAAISLAASNIMVILASIYNLLSSNHISSENNDRPSFDADGHSNRTATSVLKMFRPKQRAKFEEWPIGEPIKPAPFVDCTDHLNFRTNHFEPHVPRRATPASVPTLSFTEPEVEDSVSSFREGRPTSSKSDLDSCRDAYHTHTQSCNTSQRISSGSSCLDRDINGHPLPNTQPDRSRTGGVGRSTPEESSYYTESEPCSGSSIVILDPTDQSENESDEDAYYHLHHSRSESQGTSHSQSRTSSPSGRVTSLQITPIAKNNSAHGQWSYSQSLSQSQPQPQLQPQSHYPTYPPQARLPPDSPS</sequence>
<keyword evidence="2" id="KW-0812">Transmembrane</keyword>
<feature type="compositionally biased region" description="Low complexity" evidence="1">
    <location>
        <begin position="484"/>
        <end position="494"/>
    </location>
</feature>
<dbReference type="OrthoDB" id="3229610at2759"/>
<name>A0A8H5C0S3_9AGAR</name>
<keyword evidence="2" id="KW-1133">Transmembrane helix</keyword>
<feature type="transmembrane region" description="Helical" evidence="2">
    <location>
        <begin position="90"/>
        <end position="110"/>
    </location>
</feature>
<feature type="region of interest" description="Disordered" evidence="1">
    <location>
        <begin position="390"/>
        <end position="503"/>
    </location>
</feature>
<accession>A0A8H5C0S3</accession>
<feature type="compositionally biased region" description="Polar residues" evidence="1">
    <location>
        <begin position="545"/>
        <end position="565"/>
    </location>
</feature>
<evidence type="ECO:0000256" key="1">
    <source>
        <dbReference type="SAM" id="MobiDB-lite"/>
    </source>
</evidence>
<feature type="transmembrane region" description="Helical" evidence="2">
    <location>
        <begin position="262"/>
        <end position="287"/>
    </location>
</feature>
<comment type="caution">
    <text evidence="4">The sequence shown here is derived from an EMBL/GenBank/DDBJ whole genome shotgun (WGS) entry which is preliminary data.</text>
</comment>
<gene>
    <name evidence="4" type="ORF">D9758_015192</name>
</gene>
<feature type="compositionally biased region" description="Basic and acidic residues" evidence="1">
    <location>
        <begin position="427"/>
        <end position="437"/>
    </location>
</feature>
<feature type="region of interest" description="Disordered" evidence="1">
    <location>
        <begin position="523"/>
        <end position="599"/>
    </location>
</feature>
<dbReference type="Proteomes" id="UP000559256">
    <property type="component" value="Unassembled WGS sequence"/>
</dbReference>
<feature type="transmembrane region" description="Helical" evidence="2">
    <location>
        <begin position="231"/>
        <end position="250"/>
    </location>
</feature>
<feature type="transmembrane region" description="Helical" evidence="2">
    <location>
        <begin position="59"/>
        <end position="78"/>
    </location>
</feature>
<protein>
    <recommendedName>
        <fullName evidence="3">Rhodopsin domain-containing protein</fullName>
    </recommendedName>
</protein>
<feature type="compositionally biased region" description="Low complexity" evidence="1">
    <location>
        <begin position="528"/>
        <end position="544"/>
    </location>
</feature>
<dbReference type="Pfam" id="PF20684">
    <property type="entry name" value="Fung_rhodopsin"/>
    <property type="match status" value="1"/>
</dbReference>
<reference evidence="4 5" key="1">
    <citation type="journal article" date="2020" name="ISME J.">
        <title>Uncovering the hidden diversity of litter-decomposition mechanisms in mushroom-forming fungi.</title>
        <authorList>
            <person name="Floudas D."/>
            <person name="Bentzer J."/>
            <person name="Ahren D."/>
            <person name="Johansson T."/>
            <person name="Persson P."/>
            <person name="Tunlid A."/>
        </authorList>
    </citation>
    <scope>NUCLEOTIDE SEQUENCE [LARGE SCALE GENOMIC DNA]</scope>
    <source>
        <strain evidence="4 5">CBS 291.85</strain>
    </source>
</reference>
<dbReference type="InterPro" id="IPR049326">
    <property type="entry name" value="Rhodopsin_dom_fungi"/>
</dbReference>
<feature type="transmembrane region" description="Helical" evidence="2">
    <location>
        <begin position="183"/>
        <end position="201"/>
    </location>
</feature>
<feature type="compositionally biased region" description="Pro residues" evidence="1">
    <location>
        <begin position="586"/>
        <end position="599"/>
    </location>
</feature>
<evidence type="ECO:0000313" key="4">
    <source>
        <dbReference type="EMBL" id="KAF5333000.1"/>
    </source>
</evidence>
<feature type="transmembrane region" description="Helical" evidence="2">
    <location>
        <begin position="299"/>
        <end position="319"/>
    </location>
</feature>
<feature type="domain" description="Rhodopsin" evidence="3">
    <location>
        <begin position="75"/>
        <end position="314"/>
    </location>
</feature>